<evidence type="ECO:0000259" key="5">
    <source>
        <dbReference type="Pfam" id="PF25917"/>
    </source>
</evidence>
<feature type="coiled-coil region" evidence="3">
    <location>
        <begin position="91"/>
        <end position="118"/>
    </location>
</feature>
<feature type="domain" description="Multidrug resistance protein MdtA-like alpha-helical hairpin" evidence="4">
    <location>
        <begin position="93"/>
        <end position="155"/>
    </location>
</feature>
<dbReference type="Gene3D" id="2.40.420.20">
    <property type="match status" value="1"/>
</dbReference>
<dbReference type="Pfam" id="PF25876">
    <property type="entry name" value="HH_MFP_RND"/>
    <property type="match status" value="1"/>
</dbReference>
<feature type="domain" description="CusB-like beta-barrel" evidence="6">
    <location>
        <begin position="192"/>
        <end position="261"/>
    </location>
</feature>
<comment type="caution">
    <text evidence="8">The sequence shown here is derived from an EMBL/GenBank/DDBJ whole genome shotgun (WGS) entry which is preliminary data.</text>
</comment>
<evidence type="ECO:0000259" key="6">
    <source>
        <dbReference type="Pfam" id="PF25954"/>
    </source>
</evidence>
<evidence type="ECO:0000256" key="1">
    <source>
        <dbReference type="ARBA" id="ARBA00004196"/>
    </source>
</evidence>
<dbReference type="GO" id="GO:0015562">
    <property type="term" value="F:efflux transmembrane transporter activity"/>
    <property type="evidence" value="ECO:0007669"/>
    <property type="project" value="TreeGrafter"/>
</dbReference>
<dbReference type="InterPro" id="IPR058624">
    <property type="entry name" value="MdtA-like_HH"/>
</dbReference>
<comment type="subcellular location">
    <subcellularLocation>
        <location evidence="1">Cell envelope</location>
    </subcellularLocation>
</comment>
<keyword evidence="3" id="KW-0175">Coiled coil</keyword>
<dbReference type="AlphaFoldDB" id="A0A1J5SIX1"/>
<dbReference type="Gene3D" id="2.40.50.100">
    <property type="match status" value="1"/>
</dbReference>
<dbReference type="EMBL" id="MLJW01000081">
    <property type="protein sequence ID" value="OIR01668.1"/>
    <property type="molecule type" value="Genomic_DNA"/>
</dbReference>
<proteinExistence type="predicted"/>
<reference evidence="8" key="1">
    <citation type="submission" date="2016-10" db="EMBL/GenBank/DDBJ databases">
        <title>Sequence of Gallionella enrichment culture.</title>
        <authorList>
            <person name="Poehlein A."/>
            <person name="Muehling M."/>
            <person name="Daniel R."/>
        </authorList>
    </citation>
    <scope>NUCLEOTIDE SEQUENCE</scope>
</reference>
<accession>A0A1J5SIX1</accession>
<evidence type="ECO:0000259" key="4">
    <source>
        <dbReference type="Pfam" id="PF25876"/>
    </source>
</evidence>
<protein>
    <submittedName>
        <fullName evidence="8">Multidrug resistance protein MdtE</fullName>
    </submittedName>
</protein>
<name>A0A1J5SIX1_9ZZZZ</name>
<evidence type="ECO:0000313" key="8">
    <source>
        <dbReference type="EMBL" id="OIR01668.1"/>
    </source>
</evidence>
<keyword evidence="2" id="KW-0813">Transport</keyword>
<organism evidence="8">
    <name type="scientific">mine drainage metagenome</name>
    <dbReference type="NCBI Taxonomy" id="410659"/>
    <lineage>
        <taxon>unclassified sequences</taxon>
        <taxon>metagenomes</taxon>
        <taxon>ecological metagenomes</taxon>
    </lineage>
</organism>
<dbReference type="SUPFAM" id="SSF111369">
    <property type="entry name" value="HlyD-like secretion proteins"/>
    <property type="match status" value="1"/>
</dbReference>
<evidence type="ECO:0000256" key="3">
    <source>
        <dbReference type="SAM" id="Coils"/>
    </source>
</evidence>
<dbReference type="InterPro" id="IPR058627">
    <property type="entry name" value="MdtA-like_C"/>
</dbReference>
<dbReference type="Pfam" id="PF25917">
    <property type="entry name" value="BSH_RND"/>
    <property type="match status" value="1"/>
</dbReference>
<feature type="domain" description="Multidrug resistance protein MdtA-like C-terminal permuted SH3" evidence="7">
    <location>
        <begin position="269"/>
        <end position="324"/>
    </location>
</feature>
<dbReference type="NCBIfam" id="TIGR01730">
    <property type="entry name" value="RND_mfp"/>
    <property type="match status" value="1"/>
</dbReference>
<evidence type="ECO:0000259" key="7">
    <source>
        <dbReference type="Pfam" id="PF25967"/>
    </source>
</evidence>
<dbReference type="Pfam" id="PF25954">
    <property type="entry name" value="Beta-barrel_RND_2"/>
    <property type="match status" value="1"/>
</dbReference>
<dbReference type="InterPro" id="IPR058625">
    <property type="entry name" value="MdtA-like_BSH"/>
</dbReference>
<dbReference type="GO" id="GO:1990281">
    <property type="term" value="C:efflux pump complex"/>
    <property type="evidence" value="ECO:0007669"/>
    <property type="project" value="TreeGrafter"/>
</dbReference>
<dbReference type="InterPro" id="IPR058792">
    <property type="entry name" value="Beta-barrel_RND_2"/>
</dbReference>
<dbReference type="InterPro" id="IPR006143">
    <property type="entry name" value="RND_pump_MFP"/>
</dbReference>
<dbReference type="Gene3D" id="2.40.30.170">
    <property type="match status" value="1"/>
</dbReference>
<evidence type="ECO:0000256" key="2">
    <source>
        <dbReference type="ARBA" id="ARBA00022448"/>
    </source>
</evidence>
<feature type="domain" description="Multidrug resistance protein MdtA-like barrel-sandwich hybrid" evidence="5">
    <location>
        <begin position="58"/>
        <end position="179"/>
    </location>
</feature>
<dbReference type="Gene3D" id="1.10.287.470">
    <property type="entry name" value="Helix hairpin bin"/>
    <property type="match status" value="1"/>
</dbReference>
<sequence length="335" mass="35456">MKTLSSLLLAPARGGVLLFAMFLAPQLALAQTPAAAVVGLREVELTYPAEAVLEAVQQATVAAQVQGRILDVRVDAGARVKAGEVLMKIDAREAAQNLAGAQAQLVNARANFERTRNLYQQKFLSQAAFDKTEADFRSAKAAAGQAGAAASYATITSPIAGIVAQRLVEAGDMAAPGRPLISIFDPKALRAVASIPQYKLDAVGQTLRAKLEFPETGRWVDAARVELLPTADPQTHVVTARVYLPENLPGALPGMFVRVHFVVGRAKKLLVPAAAVLHRGEVTAVYVVDDQNHLHLRQVRLGEVYAGGDREVLAGLSAGERVALDPVAASIGQNK</sequence>
<gene>
    <name evidence="8" type="primary">mdtE_4</name>
    <name evidence="8" type="ORF">GALL_161700</name>
</gene>
<dbReference type="Pfam" id="PF25967">
    <property type="entry name" value="RND-MFP_C"/>
    <property type="match status" value="1"/>
</dbReference>
<dbReference type="PANTHER" id="PTHR30469">
    <property type="entry name" value="MULTIDRUG RESISTANCE PROTEIN MDTA"/>
    <property type="match status" value="1"/>
</dbReference>
<dbReference type="PANTHER" id="PTHR30469:SF18">
    <property type="entry name" value="RESISTANCE-NODULATION-CELL DIVISION (RND) EFFLUX MEMBRANE FUSION PROTEIN-RELATED"/>
    <property type="match status" value="1"/>
</dbReference>